<evidence type="ECO:0000313" key="3">
    <source>
        <dbReference type="Proteomes" id="UP000223527"/>
    </source>
</evidence>
<dbReference type="AlphaFoldDB" id="A0A2C7A8K0"/>
<dbReference type="RefSeq" id="WP_099097081.1">
    <property type="nucleotide sequence ID" value="NZ_PDNU01000049.1"/>
</dbReference>
<dbReference type="OrthoDB" id="8480625at2"/>
<dbReference type="Proteomes" id="UP000223527">
    <property type="component" value="Unassembled WGS sequence"/>
</dbReference>
<keyword evidence="3" id="KW-1185">Reference proteome</keyword>
<proteinExistence type="predicted"/>
<sequence length="126" mass="13288">MKTLQILALGLAVLMAGGEIARRAGTPTFIPLALDELAVCAALLWAAWRARRDEAPPMIAAWAGYCGLVAGLLAENADYLIHGREKSGAVFYTVTLAVMLAVGLWAVARGVRLARRREGGSRPGGS</sequence>
<protein>
    <submittedName>
        <fullName evidence="2">Uncharacterized protein</fullName>
    </submittedName>
</protein>
<keyword evidence="1" id="KW-0812">Transmembrane</keyword>
<evidence type="ECO:0000313" key="2">
    <source>
        <dbReference type="EMBL" id="PHK93364.1"/>
    </source>
</evidence>
<keyword evidence="1" id="KW-0472">Membrane</keyword>
<keyword evidence="1" id="KW-1133">Transmembrane helix</keyword>
<feature type="transmembrane region" description="Helical" evidence="1">
    <location>
        <begin position="89"/>
        <end position="108"/>
    </location>
</feature>
<reference evidence="2 3" key="1">
    <citation type="submission" date="2017-10" db="EMBL/GenBank/DDBJ databases">
        <authorList>
            <person name="Banno H."/>
            <person name="Chua N.-H."/>
        </authorList>
    </citation>
    <scope>NUCLEOTIDE SEQUENCE [LARGE SCALE GENOMIC DNA]</scope>
    <source>
        <strain evidence="2 3">YW11</strain>
    </source>
</reference>
<name>A0A2C7A8K0_9PROT</name>
<comment type="caution">
    <text evidence="2">The sequence shown here is derived from an EMBL/GenBank/DDBJ whole genome shotgun (WGS) entry which is preliminary data.</text>
</comment>
<feature type="transmembrane region" description="Helical" evidence="1">
    <location>
        <begin position="59"/>
        <end position="77"/>
    </location>
</feature>
<evidence type="ECO:0000256" key="1">
    <source>
        <dbReference type="SAM" id="Phobius"/>
    </source>
</evidence>
<organism evidence="2 3">
    <name type="scientific">Teichococcus rhizosphaerae</name>
    <dbReference type="NCBI Taxonomy" id="1335062"/>
    <lineage>
        <taxon>Bacteria</taxon>
        <taxon>Pseudomonadati</taxon>
        <taxon>Pseudomonadota</taxon>
        <taxon>Alphaproteobacteria</taxon>
        <taxon>Acetobacterales</taxon>
        <taxon>Roseomonadaceae</taxon>
        <taxon>Roseomonas</taxon>
    </lineage>
</organism>
<accession>A0A2C7A8K0</accession>
<dbReference type="EMBL" id="PDNU01000049">
    <property type="protein sequence ID" value="PHK93364.1"/>
    <property type="molecule type" value="Genomic_DNA"/>
</dbReference>
<gene>
    <name evidence="2" type="ORF">CR162_18935</name>
</gene>